<feature type="region of interest" description="Disordered" evidence="1">
    <location>
        <begin position="1"/>
        <end position="20"/>
    </location>
</feature>
<gene>
    <name evidence="2" type="ORF">RCC_03760</name>
</gene>
<sequence length="103" mass="11589">MLRPSILREATEEGEPTMVKAQPQEWIAQMRPLTDGSGEQGIELINKVFLPYLPYLHLPDPADCMSILVEIRNLPSSLDDKPHIMRSTTDVTGEEGLEKESRS</sequence>
<dbReference type="RefSeq" id="XP_023624812.1">
    <property type="nucleotide sequence ID" value="XM_023769044.1"/>
</dbReference>
<dbReference type="AlphaFoldDB" id="A0A2D3UNW0"/>
<accession>A0A2D3UNW0</accession>
<dbReference type="Proteomes" id="UP000225277">
    <property type="component" value="Unassembled WGS sequence"/>
</dbReference>
<protein>
    <submittedName>
        <fullName evidence="2">Uncharacterized protein</fullName>
    </submittedName>
</protein>
<reference evidence="2 3" key="1">
    <citation type="submission" date="2016-03" db="EMBL/GenBank/DDBJ databases">
        <authorList>
            <person name="Ploux O."/>
        </authorList>
    </citation>
    <scope>NUCLEOTIDE SEQUENCE [LARGE SCALE GENOMIC DNA]</scope>
    <source>
        <strain evidence="2 3">URUG2</strain>
    </source>
</reference>
<dbReference type="GeneID" id="35598951"/>
<organism evidence="2 3">
    <name type="scientific">Ramularia collo-cygni</name>
    <dbReference type="NCBI Taxonomy" id="112498"/>
    <lineage>
        <taxon>Eukaryota</taxon>
        <taxon>Fungi</taxon>
        <taxon>Dikarya</taxon>
        <taxon>Ascomycota</taxon>
        <taxon>Pezizomycotina</taxon>
        <taxon>Dothideomycetes</taxon>
        <taxon>Dothideomycetidae</taxon>
        <taxon>Mycosphaerellales</taxon>
        <taxon>Mycosphaerellaceae</taxon>
        <taxon>Ramularia</taxon>
    </lineage>
</organism>
<evidence type="ECO:0000256" key="1">
    <source>
        <dbReference type="SAM" id="MobiDB-lite"/>
    </source>
</evidence>
<proteinExistence type="predicted"/>
<evidence type="ECO:0000313" key="3">
    <source>
        <dbReference type="Proteomes" id="UP000225277"/>
    </source>
</evidence>
<evidence type="ECO:0000313" key="2">
    <source>
        <dbReference type="EMBL" id="CZT17922.1"/>
    </source>
</evidence>
<dbReference type="EMBL" id="FJUY01000005">
    <property type="protein sequence ID" value="CZT17922.1"/>
    <property type="molecule type" value="Genomic_DNA"/>
</dbReference>
<keyword evidence="3" id="KW-1185">Reference proteome</keyword>
<feature type="region of interest" description="Disordered" evidence="1">
    <location>
        <begin position="78"/>
        <end position="103"/>
    </location>
</feature>
<name>A0A2D3UNW0_9PEZI</name>